<sequence length="39" mass="4481">MLSDYFGRKRFSSNLLAFTLLLEYAVGCPQQVLALRVLF</sequence>
<evidence type="ECO:0000313" key="2">
    <source>
        <dbReference type="Proteomes" id="UP000317429"/>
    </source>
</evidence>
<gene>
    <name evidence="1" type="ORF">Pla175_17410</name>
</gene>
<accession>A0A518DAC0</accession>
<reference evidence="1 2" key="1">
    <citation type="submission" date="2019-02" db="EMBL/GenBank/DDBJ databases">
        <title>Deep-cultivation of Planctomycetes and their phenomic and genomic characterization uncovers novel biology.</title>
        <authorList>
            <person name="Wiegand S."/>
            <person name="Jogler M."/>
            <person name="Boedeker C."/>
            <person name="Pinto D."/>
            <person name="Vollmers J."/>
            <person name="Rivas-Marin E."/>
            <person name="Kohn T."/>
            <person name="Peeters S.H."/>
            <person name="Heuer A."/>
            <person name="Rast P."/>
            <person name="Oberbeckmann S."/>
            <person name="Bunk B."/>
            <person name="Jeske O."/>
            <person name="Meyerdierks A."/>
            <person name="Storesund J.E."/>
            <person name="Kallscheuer N."/>
            <person name="Luecker S."/>
            <person name="Lage O.M."/>
            <person name="Pohl T."/>
            <person name="Merkel B.J."/>
            <person name="Hornburger P."/>
            <person name="Mueller R.-W."/>
            <person name="Bruemmer F."/>
            <person name="Labrenz M."/>
            <person name="Spormann A.M."/>
            <person name="Op den Camp H."/>
            <person name="Overmann J."/>
            <person name="Amann R."/>
            <person name="Jetten M.S.M."/>
            <person name="Mascher T."/>
            <person name="Medema M.H."/>
            <person name="Devos D.P."/>
            <person name="Kaster A.-K."/>
            <person name="Ovreas L."/>
            <person name="Rohde M."/>
            <person name="Galperin M.Y."/>
            <person name="Jogler C."/>
        </authorList>
    </citation>
    <scope>NUCLEOTIDE SEQUENCE [LARGE SCALE GENOMIC DNA]</scope>
    <source>
        <strain evidence="1 2">Pla175</strain>
    </source>
</reference>
<dbReference type="EMBL" id="CP036291">
    <property type="protein sequence ID" value="QDU88366.1"/>
    <property type="molecule type" value="Genomic_DNA"/>
</dbReference>
<evidence type="ECO:0000313" key="1">
    <source>
        <dbReference type="EMBL" id="QDU88366.1"/>
    </source>
</evidence>
<organism evidence="1 2">
    <name type="scientific">Pirellulimonas nuda</name>
    <dbReference type="NCBI Taxonomy" id="2528009"/>
    <lineage>
        <taxon>Bacteria</taxon>
        <taxon>Pseudomonadati</taxon>
        <taxon>Planctomycetota</taxon>
        <taxon>Planctomycetia</taxon>
        <taxon>Pirellulales</taxon>
        <taxon>Lacipirellulaceae</taxon>
        <taxon>Pirellulimonas</taxon>
    </lineage>
</organism>
<dbReference type="AlphaFoldDB" id="A0A518DAC0"/>
<keyword evidence="2" id="KW-1185">Reference proteome</keyword>
<proteinExistence type="predicted"/>
<protein>
    <submittedName>
        <fullName evidence="1">Uncharacterized protein</fullName>
    </submittedName>
</protein>
<dbReference type="Proteomes" id="UP000317429">
    <property type="component" value="Chromosome"/>
</dbReference>
<name>A0A518DAC0_9BACT</name>
<dbReference type="KEGG" id="pnd:Pla175_17410"/>